<evidence type="ECO:0000313" key="2">
    <source>
        <dbReference type="Proteomes" id="UP001162992"/>
    </source>
</evidence>
<protein>
    <submittedName>
        <fullName evidence="1">Uncharacterized protein</fullName>
    </submittedName>
</protein>
<sequence length="153" mass="16825">MALFFDARDPLFSTLHQLISNPEEHEKGANTPARSYATDRRAMASTAVDVKELPNSYLFIADMPGLKSSDIKVQIENDNVLTISGERKLQDEGESEGKYLRLERGAGKFMRKFTLPANAKSDAIAAKCQDGVLTVTVPKIPPPEPKSFNITVS</sequence>
<organism evidence="1 2">
    <name type="scientific">Diphasiastrum complanatum</name>
    <name type="common">Issler's clubmoss</name>
    <name type="synonym">Lycopodium complanatum</name>
    <dbReference type="NCBI Taxonomy" id="34168"/>
    <lineage>
        <taxon>Eukaryota</taxon>
        <taxon>Viridiplantae</taxon>
        <taxon>Streptophyta</taxon>
        <taxon>Embryophyta</taxon>
        <taxon>Tracheophyta</taxon>
        <taxon>Lycopodiopsida</taxon>
        <taxon>Lycopodiales</taxon>
        <taxon>Lycopodiaceae</taxon>
        <taxon>Lycopodioideae</taxon>
        <taxon>Diphasiastrum</taxon>
    </lineage>
</organism>
<accession>A0ACC2EWF5</accession>
<reference evidence="2" key="1">
    <citation type="journal article" date="2024" name="Proc. Natl. Acad. Sci. U.S.A.">
        <title>Extraordinary preservation of gene collinearity over three hundred million years revealed in homosporous lycophytes.</title>
        <authorList>
            <person name="Li C."/>
            <person name="Wickell D."/>
            <person name="Kuo L.Y."/>
            <person name="Chen X."/>
            <person name="Nie B."/>
            <person name="Liao X."/>
            <person name="Peng D."/>
            <person name="Ji J."/>
            <person name="Jenkins J."/>
            <person name="Williams M."/>
            <person name="Shu S."/>
            <person name="Plott C."/>
            <person name="Barry K."/>
            <person name="Rajasekar S."/>
            <person name="Grimwood J."/>
            <person name="Han X."/>
            <person name="Sun S."/>
            <person name="Hou Z."/>
            <person name="He W."/>
            <person name="Dai G."/>
            <person name="Sun C."/>
            <person name="Schmutz J."/>
            <person name="Leebens-Mack J.H."/>
            <person name="Li F.W."/>
            <person name="Wang L."/>
        </authorList>
    </citation>
    <scope>NUCLEOTIDE SEQUENCE [LARGE SCALE GENOMIC DNA]</scope>
    <source>
        <strain evidence="2">cv. PW_Plant_1</strain>
    </source>
</reference>
<keyword evidence="2" id="KW-1185">Reference proteome</keyword>
<comment type="caution">
    <text evidence="1">The sequence shown here is derived from an EMBL/GenBank/DDBJ whole genome shotgun (WGS) entry which is preliminary data.</text>
</comment>
<dbReference type="EMBL" id="CM055092">
    <property type="protein sequence ID" value="KAJ7570884.1"/>
    <property type="molecule type" value="Genomic_DNA"/>
</dbReference>
<evidence type="ECO:0000313" key="1">
    <source>
        <dbReference type="EMBL" id="KAJ7570884.1"/>
    </source>
</evidence>
<name>A0ACC2EWF5_DIPCM</name>
<dbReference type="Proteomes" id="UP001162992">
    <property type="component" value="Chromosome 1"/>
</dbReference>
<gene>
    <name evidence="1" type="ORF">O6H91_01G137800</name>
</gene>
<proteinExistence type="predicted"/>